<dbReference type="EMBL" id="AVOT02019969">
    <property type="protein sequence ID" value="MBW0507895.1"/>
    <property type="molecule type" value="Genomic_DNA"/>
</dbReference>
<organism evidence="2 3">
    <name type="scientific">Austropuccinia psidii MF-1</name>
    <dbReference type="NCBI Taxonomy" id="1389203"/>
    <lineage>
        <taxon>Eukaryota</taxon>
        <taxon>Fungi</taxon>
        <taxon>Dikarya</taxon>
        <taxon>Basidiomycota</taxon>
        <taxon>Pucciniomycotina</taxon>
        <taxon>Pucciniomycetes</taxon>
        <taxon>Pucciniales</taxon>
        <taxon>Sphaerophragmiaceae</taxon>
        <taxon>Austropuccinia</taxon>
    </lineage>
</organism>
<accession>A0A9Q3HNC5</accession>
<dbReference type="CDD" id="cd22191">
    <property type="entry name" value="DPBB_RlpA_EXP_N-like"/>
    <property type="match status" value="1"/>
</dbReference>
<comment type="caution">
    <text evidence="2">The sequence shown here is derived from an EMBL/GenBank/DDBJ whole genome shotgun (WGS) entry which is preliminary data.</text>
</comment>
<proteinExistence type="predicted"/>
<dbReference type="Gene3D" id="2.40.40.10">
    <property type="entry name" value="RlpA-like domain"/>
    <property type="match status" value="1"/>
</dbReference>
<evidence type="ECO:0008006" key="4">
    <source>
        <dbReference type="Google" id="ProtNLM"/>
    </source>
</evidence>
<reference evidence="2" key="1">
    <citation type="submission" date="2021-03" db="EMBL/GenBank/DDBJ databases">
        <title>Draft genome sequence of rust myrtle Austropuccinia psidii MF-1, a brazilian biotype.</title>
        <authorList>
            <person name="Quecine M.C."/>
            <person name="Pachon D.M.R."/>
            <person name="Bonatelli M.L."/>
            <person name="Correr F.H."/>
            <person name="Franceschini L.M."/>
            <person name="Leite T.F."/>
            <person name="Margarido G.R.A."/>
            <person name="Almeida C.A."/>
            <person name="Ferrarezi J.A."/>
            <person name="Labate C.A."/>
        </authorList>
    </citation>
    <scope>NUCLEOTIDE SEQUENCE</scope>
    <source>
        <strain evidence="2">MF-1</strain>
    </source>
</reference>
<keyword evidence="1" id="KW-0732">Signal</keyword>
<protein>
    <recommendedName>
        <fullName evidence="4">Secreted protein</fullName>
    </recommendedName>
</protein>
<dbReference type="AlphaFoldDB" id="A0A9Q3HNC5"/>
<feature type="signal peptide" evidence="1">
    <location>
        <begin position="1"/>
        <end position="22"/>
    </location>
</feature>
<evidence type="ECO:0000256" key="1">
    <source>
        <dbReference type="SAM" id="SignalP"/>
    </source>
</evidence>
<evidence type="ECO:0000313" key="2">
    <source>
        <dbReference type="EMBL" id="MBW0507895.1"/>
    </source>
</evidence>
<dbReference type="InterPro" id="IPR036908">
    <property type="entry name" value="RlpA-like_sf"/>
</dbReference>
<feature type="chain" id="PRO_5040306779" description="Secreted protein" evidence="1">
    <location>
        <begin position="23"/>
        <end position="192"/>
    </location>
</feature>
<dbReference type="SUPFAM" id="SSF50685">
    <property type="entry name" value="Barwin-like endoglucanases"/>
    <property type="match status" value="1"/>
</dbReference>
<evidence type="ECO:0000313" key="3">
    <source>
        <dbReference type="Proteomes" id="UP000765509"/>
    </source>
</evidence>
<sequence>MFSFAHILGATSLALLAFQAEAQHSDCYYWAHPQDTMFGAELASKTEGVTAHLMPDHIEKRLRRRLDPTKPTTYIPTAPGAGACNVTYDTDNQDIGCLWTGETATQPGPNPGWMGGWPKLNCNKKLWVKNNGKTIYVTVLDGCKILSDPVEKTAGCAEIYLSKKAFSALGGDVTSGSMKIRNWDFDQSTPGQ</sequence>
<keyword evidence="3" id="KW-1185">Reference proteome</keyword>
<dbReference type="Proteomes" id="UP000765509">
    <property type="component" value="Unassembled WGS sequence"/>
</dbReference>
<name>A0A9Q3HNC5_9BASI</name>
<gene>
    <name evidence="2" type="ORF">O181_047610</name>
</gene>